<dbReference type="EMBL" id="HBHK01004289">
    <property type="protein sequence ID" value="CAD9668786.1"/>
    <property type="molecule type" value="Transcribed_RNA"/>
</dbReference>
<proteinExistence type="predicted"/>
<dbReference type="AlphaFoldDB" id="A0A7S2W645"/>
<protein>
    <submittedName>
        <fullName evidence="2">Uncharacterized protein</fullName>
    </submittedName>
</protein>
<keyword evidence="1" id="KW-0732">Signal</keyword>
<evidence type="ECO:0000256" key="1">
    <source>
        <dbReference type="SAM" id="SignalP"/>
    </source>
</evidence>
<reference evidence="2" key="1">
    <citation type="submission" date="2021-01" db="EMBL/GenBank/DDBJ databases">
        <authorList>
            <person name="Corre E."/>
            <person name="Pelletier E."/>
            <person name="Niang G."/>
            <person name="Scheremetjew M."/>
            <person name="Finn R."/>
            <person name="Kale V."/>
            <person name="Holt S."/>
            <person name="Cochrane G."/>
            <person name="Meng A."/>
            <person name="Brown T."/>
            <person name="Cohen L."/>
        </authorList>
    </citation>
    <scope>NUCLEOTIDE SEQUENCE</scope>
    <source>
        <strain evidence="2">NY070348D</strain>
    </source>
</reference>
<gene>
    <name evidence="2" type="ORF">QSP1433_LOCUS2588</name>
</gene>
<feature type="chain" id="PRO_5030950589" evidence="1">
    <location>
        <begin position="19"/>
        <end position="197"/>
    </location>
</feature>
<sequence length="197" mass="21826">MKLELLLFALLQVSGIATFPNTDNITSFSQATCEYMRSMHGDLQPNKSSTHLKTFMFARGNYNKSFGGNWDASAFDLPIGGCSDGNLMENEYAATNIVIGFNGQKLIVYYFARVRKENNITKEAYSVAQYNFYEGERATVAFNETLLDTEHFKLSNVGAYNKTTSAPTTAPTSESSSLVGSIFFQLFTVLAISNVVY</sequence>
<organism evidence="2">
    <name type="scientific">Mucochytrium quahogii</name>
    <dbReference type="NCBI Taxonomy" id="96639"/>
    <lineage>
        <taxon>Eukaryota</taxon>
        <taxon>Sar</taxon>
        <taxon>Stramenopiles</taxon>
        <taxon>Bigyra</taxon>
        <taxon>Labyrinthulomycetes</taxon>
        <taxon>Thraustochytrida</taxon>
        <taxon>Thraustochytriidae</taxon>
        <taxon>Mucochytrium</taxon>
    </lineage>
</organism>
<name>A0A7S2W645_9STRA</name>
<feature type="signal peptide" evidence="1">
    <location>
        <begin position="1"/>
        <end position="18"/>
    </location>
</feature>
<evidence type="ECO:0000313" key="2">
    <source>
        <dbReference type="EMBL" id="CAD9668786.1"/>
    </source>
</evidence>
<accession>A0A7S2W645</accession>